<evidence type="ECO:0000313" key="8">
    <source>
        <dbReference type="Proteomes" id="UP000325579"/>
    </source>
</evidence>
<dbReference type="Gene3D" id="1.10.630.10">
    <property type="entry name" value="Cytochrome P450"/>
    <property type="match status" value="1"/>
</dbReference>
<dbReference type="Pfam" id="PF00067">
    <property type="entry name" value="p450"/>
    <property type="match status" value="1"/>
</dbReference>
<protein>
    <submittedName>
        <fullName evidence="7">Cytochrome P450</fullName>
    </submittedName>
</protein>
<sequence>MTPPPVYVQRCVDFCGQASGLRDLRGMYPEILRPLLWQFSRCGRRLQSTITGSKKQLMLKIRQWIACARAEKLSHRDGHTLINATIAIKMKKGEIGGEAALVTEGKTVSVLTGDCLLSALEIPFPIAAYVIGMMNYAVADPGYADVQRSEICSALHPTGGEWPMDILDRMPRLRSFAREPVRCDTTSVYNYIVHDPVHSPTCCPIFSPTANLALVTATRRLQQPVHLDSIGRTLDRGSFVAMPAQWFHQDPNIYPYPDSFDPCRFYDHNTHRCHPRAATSYPNFLPFDYGAGMCPGRGLGMRQARPVFAKIFVAFDLGAGDANFGMDFLQPPIEWQNALALR</sequence>
<dbReference type="GO" id="GO:0020037">
    <property type="term" value="F:heme binding"/>
    <property type="evidence" value="ECO:0007669"/>
    <property type="project" value="InterPro"/>
</dbReference>
<dbReference type="Proteomes" id="UP000325579">
    <property type="component" value="Unassembled WGS sequence"/>
</dbReference>
<proteinExistence type="inferred from homology"/>
<dbReference type="GO" id="GO:0019748">
    <property type="term" value="P:secondary metabolic process"/>
    <property type="evidence" value="ECO:0007669"/>
    <property type="project" value="UniProtKB-ARBA"/>
</dbReference>
<keyword evidence="4" id="KW-0560">Oxidoreductase</keyword>
<keyword evidence="5" id="KW-0408">Iron</keyword>
<name>A0A5N7DKY8_9EURO</name>
<dbReference type="PANTHER" id="PTHR46206">
    <property type="entry name" value="CYTOCHROME P450"/>
    <property type="match status" value="1"/>
</dbReference>
<accession>A0A5N6IB05</accession>
<dbReference type="GO" id="GO:0005506">
    <property type="term" value="F:iron ion binding"/>
    <property type="evidence" value="ECO:0007669"/>
    <property type="project" value="InterPro"/>
</dbReference>
<evidence type="ECO:0000256" key="5">
    <source>
        <dbReference type="ARBA" id="ARBA00023004"/>
    </source>
</evidence>
<dbReference type="SUPFAM" id="SSF48264">
    <property type="entry name" value="Cytochrome P450"/>
    <property type="match status" value="1"/>
</dbReference>
<evidence type="ECO:0000256" key="6">
    <source>
        <dbReference type="ARBA" id="ARBA00023033"/>
    </source>
</evidence>
<comment type="similarity">
    <text evidence="2">Belongs to the cytochrome P450 family.</text>
</comment>
<dbReference type="EMBL" id="ML736750">
    <property type="protein sequence ID" value="KAE8407106.1"/>
    <property type="molecule type" value="Genomic_DNA"/>
</dbReference>
<keyword evidence="6" id="KW-0503">Monooxygenase</keyword>
<gene>
    <name evidence="7" type="ORF">BDV37DRAFT_280369</name>
</gene>
<organism evidence="7 8">
    <name type="scientific">Aspergillus pseudonomiae</name>
    <dbReference type="NCBI Taxonomy" id="1506151"/>
    <lineage>
        <taxon>Eukaryota</taxon>
        <taxon>Fungi</taxon>
        <taxon>Dikarya</taxon>
        <taxon>Ascomycota</taxon>
        <taxon>Pezizomycotina</taxon>
        <taxon>Eurotiomycetes</taxon>
        <taxon>Eurotiomycetidae</taxon>
        <taxon>Eurotiales</taxon>
        <taxon>Aspergillaceae</taxon>
        <taxon>Aspergillus</taxon>
        <taxon>Aspergillus subgen. Circumdati</taxon>
    </lineage>
</organism>
<accession>A0A5N7DKY8</accession>
<dbReference type="InterPro" id="IPR001128">
    <property type="entry name" value="Cyt_P450"/>
</dbReference>
<dbReference type="GeneID" id="43671232"/>
<reference evidence="7 8" key="1">
    <citation type="submission" date="2019-04" db="EMBL/GenBank/DDBJ databases">
        <authorList>
            <consortium name="DOE Joint Genome Institute"/>
            <person name="Mondo S."/>
            <person name="Kjaerbolling I."/>
            <person name="Vesth T."/>
            <person name="Frisvad J.C."/>
            <person name="Nybo J.L."/>
            <person name="Theobald S."/>
            <person name="Kildgaard S."/>
            <person name="Isbrandt T."/>
            <person name="Kuo A."/>
            <person name="Sato A."/>
            <person name="Lyhne E.K."/>
            <person name="Kogle M.E."/>
            <person name="Wiebenga A."/>
            <person name="Kun R.S."/>
            <person name="Lubbers R.J."/>
            <person name="Makela M.R."/>
            <person name="Barry K."/>
            <person name="Chovatia M."/>
            <person name="Clum A."/>
            <person name="Daum C."/>
            <person name="Haridas S."/>
            <person name="He G."/>
            <person name="LaButti K."/>
            <person name="Lipzen A."/>
            <person name="Riley R."/>
            <person name="Salamov A."/>
            <person name="Simmons B.A."/>
            <person name="Magnuson J.K."/>
            <person name="Henrissat B."/>
            <person name="Mortensen U.H."/>
            <person name="Larsen T.O."/>
            <person name="Devries R.P."/>
            <person name="Grigoriev I.V."/>
            <person name="Machida M."/>
            <person name="Baker S.E."/>
            <person name="Andersen M.R."/>
            <person name="Cantor M.N."/>
            <person name="Hua S.X."/>
        </authorList>
    </citation>
    <scope>NUCLEOTIDE SEQUENCE [LARGE SCALE GENOMIC DNA]</scope>
    <source>
        <strain evidence="7 8">CBS 119388</strain>
    </source>
</reference>
<dbReference type="OrthoDB" id="1844152at2759"/>
<dbReference type="RefSeq" id="XP_031944425.1">
    <property type="nucleotide sequence ID" value="XM_032086541.1"/>
</dbReference>
<evidence type="ECO:0000256" key="2">
    <source>
        <dbReference type="ARBA" id="ARBA00010617"/>
    </source>
</evidence>
<dbReference type="GO" id="GO:0004497">
    <property type="term" value="F:monooxygenase activity"/>
    <property type="evidence" value="ECO:0007669"/>
    <property type="project" value="UniProtKB-KW"/>
</dbReference>
<dbReference type="AlphaFoldDB" id="A0A5N7DKY8"/>
<dbReference type="GO" id="GO:0016705">
    <property type="term" value="F:oxidoreductase activity, acting on paired donors, with incorporation or reduction of molecular oxygen"/>
    <property type="evidence" value="ECO:0007669"/>
    <property type="project" value="InterPro"/>
</dbReference>
<dbReference type="InterPro" id="IPR036396">
    <property type="entry name" value="Cyt_P450_sf"/>
</dbReference>
<keyword evidence="8" id="KW-1185">Reference proteome</keyword>
<evidence type="ECO:0000256" key="3">
    <source>
        <dbReference type="ARBA" id="ARBA00022723"/>
    </source>
</evidence>
<evidence type="ECO:0000256" key="1">
    <source>
        <dbReference type="ARBA" id="ARBA00001971"/>
    </source>
</evidence>
<keyword evidence="3" id="KW-0479">Metal-binding</keyword>
<comment type="cofactor">
    <cofactor evidence="1">
        <name>heme</name>
        <dbReference type="ChEBI" id="CHEBI:30413"/>
    </cofactor>
</comment>
<dbReference type="PRINTS" id="PR00463">
    <property type="entry name" value="EP450I"/>
</dbReference>
<evidence type="ECO:0000256" key="4">
    <source>
        <dbReference type="ARBA" id="ARBA00023002"/>
    </source>
</evidence>
<dbReference type="InterPro" id="IPR002401">
    <property type="entry name" value="Cyt_P450_E_grp-I"/>
</dbReference>
<evidence type="ECO:0000313" key="7">
    <source>
        <dbReference type="EMBL" id="KAE8407106.1"/>
    </source>
</evidence>